<feature type="signal peptide" evidence="2">
    <location>
        <begin position="1"/>
        <end position="22"/>
    </location>
</feature>
<dbReference type="RefSeq" id="WP_381842106.1">
    <property type="nucleotide sequence ID" value="NZ_JBHYTS010000035.1"/>
</dbReference>
<feature type="region of interest" description="Disordered" evidence="1">
    <location>
        <begin position="81"/>
        <end position="179"/>
    </location>
</feature>
<feature type="region of interest" description="Disordered" evidence="1">
    <location>
        <begin position="199"/>
        <end position="243"/>
    </location>
</feature>
<organism evidence="3 4">
    <name type="scientific">Streptomyces anandii</name>
    <dbReference type="NCBI Taxonomy" id="285454"/>
    <lineage>
        <taxon>Bacteria</taxon>
        <taxon>Bacillati</taxon>
        <taxon>Actinomycetota</taxon>
        <taxon>Actinomycetes</taxon>
        <taxon>Kitasatosporales</taxon>
        <taxon>Streptomycetaceae</taxon>
        <taxon>Streptomyces</taxon>
    </lineage>
</organism>
<accession>A0ABW6H982</accession>
<comment type="caution">
    <text evidence="3">The sequence shown here is derived from an EMBL/GenBank/DDBJ whole genome shotgun (WGS) entry which is preliminary data.</text>
</comment>
<evidence type="ECO:0000256" key="1">
    <source>
        <dbReference type="SAM" id="MobiDB-lite"/>
    </source>
</evidence>
<dbReference type="Proteomes" id="UP001599756">
    <property type="component" value="Unassembled WGS sequence"/>
</dbReference>
<feature type="compositionally biased region" description="Low complexity" evidence="1">
    <location>
        <begin position="146"/>
        <end position="160"/>
    </location>
</feature>
<evidence type="ECO:0000256" key="2">
    <source>
        <dbReference type="SAM" id="SignalP"/>
    </source>
</evidence>
<protein>
    <recommendedName>
        <fullName evidence="5">Secreted protein</fullName>
    </recommendedName>
</protein>
<evidence type="ECO:0000313" key="3">
    <source>
        <dbReference type="EMBL" id="MFE1753172.1"/>
    </source>
</evidence>
<feature type="chain" id="PRO_5047503052" description="Secreted protein" evidence="2">
    <location>
        <begin position="23"/>
        <end position="292"/>
    </location>
</feature>
<evidence type="ECO:0008006" key="5">
    <source>
        <dbReference type="Google" id="ProtNLM"/>
    </source>
</evidence>
<sequence>MTLVALAMGGLSTTAVSGVAFAGEGGAQVSGGSSLGDLFQQNAAQEGRQNQNCESSDTIEGSLLTGGRDAVHCASADTSYNDHIVSRNGGARADGGSSGLRQQNHAQKGRQNDNCGQANGTEITLTGGAASETCSNWDGSRNRYTASEGRGARAEAGSSGLVNQQTTAQEGRQNNNCGNSNNATLIASGGDVRGACANKNASDSSHTLTRNGGSTALGGSGGGNLNQQTTAQEGGQNNSCDNSNFSDIEVTGGELGDTCVNKDVSRNRYTLTRNGGARAEGGSSGAGLIANQ</sequence>
<feature type="compositionally biased region" description="Polar residues" evidence="1">
    <location>
        <begin position="132"/>
        <end position="145"/>
    </location>
</feature>
<feature type="region of interest" description="Disordered" evidence="1">
    <location>
        <begin position="273"/>
        <end position="292"/>
    </location>
</feature>
<feature type="compositionally biased region" description="Gly residues" evidence="1">
    <location>
        <begin position="215"/>
        <end position="224"/>
    </location>
</feature>
<dbReference type="EMBL" id="JBHYTS010000035">
    <property type="protein sequence ID" value="MFE1753172.1"/>
    <property type="molecule type" value="Genomic_DNA"/>
</dbReference>
<evidence type="ECO:0000313" key="4">
    <source>
        <dbReference type="Proteomes" id="UP001599756"/>
    </source>
</evidence>
<feature type="compositionally biased region" description="Polar residues" evidence="1">
    <location>
        <begin position="112"/>
        <end position="124"/>
    </location>
</feature>
<feature type="compositionally biased region" description="Polar residues" evidence="1">
    <location>
        <begin position="199"/>
        <end position="211"/>
    </location>
</feature>
<feature type="compositionally biased region" description="Polar residues" evidence="1">
    <location>
        <begin position="230"/>
        <end position="243"/>
    </location>
</feature>
<feature type="compositionally biased region" description="Polar residues" evidence="1">
    <location>
        <begin position="161"/>
        <end position="173"/>
    </location>
</feature>
<reference evidence="3 4" key="1">
    <citation type="submission" date="2024-09" db="EMBL/GenBank/DDBJ databases">
        <title>The Natural Products Discovery Center: Release of the First 8490 Sequenced Strains for Exploring Actinobacteria Biosynthetic Diversity.</title>
        <authorList>
            <person name="Kalkreuter E."/>
            <person name="Kautsar S.A."/>
            <person name="Yang D."/>
            <person name="Bader C.D."/>
            <person name="Teijaro C.N."/>
            <person name="Fluegel L."/>
            <person name="Davis C.M."/>
            <person name="Simpson J.R."/>
            <person name="Lauterbach L."/>
            <person name="Steele A.D."/>
            <person name="Gui C."/>
            <person name="Meng S."/>
            <person name="Li G."/>
            <person name="Viehrig K."/>
            <person name="Ye F."/>
            <person name="Su P."/>
            <person name="Kiefer A.F."/>
            <person name="Nichols A."/>
            <person name="Cepeda A.J."/>
            <person name="Yan W."/>
            <person name="Fan B."/>
            <person name="Jiang Y."/>
            <person name="Adhikari A."/>
            <person name="Zheng C.-J."/>
            <person name="Schuster L."/>
            <person name="Cowan T.M."/>
            <person name="Smanski M.J."/>
            <person name="Chevrette M.G."/>
            <person name="De Carvalho L.P.S."/>
            <person name="Shen B."/>
        </authorList>
    </citation>
    <scope>NUCLEOTIDE SEQUENCE [LARGE SCALE GENOMIC DNA]</scope>
    <source>
        <strain evidence="3 4">NPDC059500</strain>
    </source>
</reference>
<keyword evidence="2" id="KW-0732">Signal</keyword>
<proteinExistence type="predicted"/>
<name>A0ABW6H982_9ACTN</name>
<gene>
    <name evidence="3" type="ORF">ACFW88_21965</name>
</gene>
<keyword evidence="4" id="KW-1185">Reference proteome</keyword>